<evidence type="ECO:0000313" key="1">
    <source>
        <dbReference type="EMBL" id="KAJ0053786.1"/>
    </source>
</evidence>
<keyword evidence="2" id="KW-1185">Reference proteome</keyword>
<accession>A0ACC0ZKL6</accession>
<sequence length="149" mass="17181">MSNFDVQLLGHRFHPTDEEIITYYLERKMAGLNIPHNVVNEVDICKFEPWELPQLSALLDDEEWYFFSTPCKYANGKGTKRTTKGGYWKVTCNDRRVWDECEENEIGKQTTLVFYKGRGSKANAFVFCRIKGQLEDGSNAYTGGEPSYS</sequence>
<dbReference type="Proteomes" id="UP001163603">
    <property type="component" value="Chromosome 1"/>
</dbReference>
<gene>
    <name evidence="1" type="ORF">Pint_00699</name>
</gene>
<protein>
    <submittedName>
        <fullName evidence="1">Uncharacterized protein</fullName>
    </submittedName>
</protein>
<evidence type="ECO:0000313" key="2">
    <source>
        <dbReference type="Proteomes" id="UP001163603"/>
    </source>
</evidence>
<comment type="caution">
    <text evidence="1">The sequence shown here is derived from an EMBL/GenBank/DDBJ whole genome shotgun (WGS) entry which is preliminary data.</text>
</comment>
<organism evidence="1 2">
    <name type="scientific">Pistacia integerrima</name>
    <dbReference type="NCBI Taxonomy" id="434235"/>
    <lineage>
        <taxon>Eukaryota</taxon>
        <taxon>Viridiplantae</taxon>
        <taxon>Streptophyta</taxon>
        <taxon>Embryophyta</taxon>
        <taxon>Tracheophyta</taxon>
        <taxon>Spermatophyta</taxon>
        <taxon>Magnoliopsida</taxon>
        <taxon>eudicotyledons</taxon>
        <taxon>Gunneridae</taxon>
        <taxon>Pentapetalae</taxon>
        <taxon>rosids</taxon>
        <taxon>malvids</taxon>
        <taxon>Sapindales</taxon>
        <taxon>Anacardiaceae</taxon>
        <taxon>Pistacia</taxon>
    </lineage>
</organism>
<name>A0ACC0ZKL6_9ROSI</name>
<reference evidence="2" key="1">
    <citation type="journal article" date="2023" name="G3 (Bethesda)">
        <title>Genome assembly and association tests identify interacting loci associated with vigor, precocity, and sex in interspecific pistachio rootstocks.</title>
        <authorList>
            <person name="Palmer W."/>
            <person name="Jacygrad E."/>
            <person name="Sagayaradj S."/>
            <person name="Cavanaugh K."/>
            <person name="Han R."/>
            <person name="Bertier L."/>
            <person name="Beede B."/>
            <person name="Kafkas S."/>
            <person name="Golino D."/>
            <person name="Preece J."/>
            <person name="Michelmore R."/>
        </authorList>
    </citation>
    <scope>NUCLEOTIDE SEQUENCE [LARGE SCALE GENOMIC DNA]</scope>
</reference>
<proteinExistence type="predicted"/>
<dbReference type="EMBL" id="CM047736">
    <property type="protein sequence ID" value="KAJ0053786.1"/>
    <property type="molecule type" value="Genomic_DNA"/>
</dbReference>